<comment type="cofactor">
    <cofactor evidence="1">
        <name>pyruvate</name>
        <dbReference type="ChEBI" id="CHEBI:15361"/>
    </cofactor>
</comment>
<keyword evidence="5" id="KW-0210">Decarboxylase</keyword>
<evidence type="ECO:0000256" key="4">
    <source>
        <dbReference type="ARBA" id="ARBA00022516"/>
    </source>
</evidence>
<dbReference type="GO" id="GO:0006646">
    <property type="term" value="P:phosphatidylethanolamine biosynthetic process"/>
    <property type="evidence" value="ECO:0007669"/>
    <property type="project" value="UniProtKB-UniPathway"/>
</dbReference>
<reference evidence="12 13" key="1">
    <citation type="submission" date="2018-10" db="EMBL/GenBank/DDBJ databases">
        <title>Fifty Aureobasidium pullulans genomes reveal a recombining polyextremotolerant generalist.</title>
        <authorList>
            <person name="Gostincar C."/>
            <person name="Turk M."/>
            <person name="Zajc J."/>
            <person name="Gunde-Cimerman N."/>
        </authorList>
    </citation>
    <scope>NUCLEOTIDE SEQUENCE [LARGE SCALE GENOMIC DNA]</scope>
    <source>
        <strain evidence="12 13">EXF-6604</strain>
    </source>
</reference>
<dbReference type="AlphaFoldDB" id="A0A4V4JYD7"/>
<evidence type="ECO:0000313" key="12">
    <source>
        <dbReference type="EMBL" id="THY36483.1"/>
    </source>
</evidence>
<keyword evidence="10" id="KW-0670">Pyruvate</keyword>
<dbReference type="GO" id="GO:0004609">
    <property type="term" value="F:phosphatidylserine decarboxylase activity"/>
    <property type="evidence" value="ECO:0007669"/>
    <property type="project" value="UniProtKB-EC"/>
</dbReference>
<accession>A0A4V4JYD7</accession>
<dbReference type="EMBL" id="QZBD01000005">
    <property type="protein sequence ID" value="THY36483.1"/>
    <property type="molecule type" value="Genomic_DNA"/>
</dbReference>
<dbReference type="EC" id="4.1.1.65" evidence="3"/>
<evidence type="ECO:0000256" key="9">
    <source>
        <dbReference type="ARBA" id="ARBA00023264"/>
    </source>
</evidence>
<keyword evidence="4" id="KW-0444">Lipid biosynthesis</keyword>
<evidence type="ECO:0000256" key="6">
    <source>
        <dbReference type="ARBA" id="ARBA00023098"/>
    </source>
</evidence>
<keyword evidence="6" id="KW-0443">Lipid metabolism</keyword>
<dbReference type="Pfam" id="PF02666">
    <property type="entry name" value="PS_Dcarbxylase"/>
    <property type="match status" value="1"/>
</dbReference>
<evidence type="ECO:0000256" key="10">
    <source>
        <dbReference type="ARBA" id="ARBA00023317"/>
    </source>
</evidence>
<dbReference type="NCBIfam" id="TIGR00163">
    <property type="entry name" value="PS_decarb"/>
    <property type="match status" value="1"/>
</dbReference>
<gene>
    <name evidence="12" type="ORF">D6D01_00316</name>
</gene>
<sequence length="402" mass="45251">MKDPQFFLPYPLFVPKTLITMTEKLSDAHFDATAAALDKITDQAANHPEDPKEALHTPSNHERSHKWLKRIFPYDSLEAMESAFHMGNYVMDRKTGEKTFEPMSIYVRVGMHALYYGSEQEKALHWKRTVKLLKDQSEKMGKQYDDPKSVDHIIPFIESFELQESMSEMKEPNPDKYKNFNDFFSREIREDARPVDEPDNGLVVSSPADCRLTAFPTVDLATKYWIKGFGFTVSKLLASESLASDFNNGSIVIARLAPQDYHRWHSPVSGTIESVTEIPGAYYTVNPQAINEEGTLDVFCENRRSVMIVRRKETGTKVAIIAVGAMLVGSIRYNPGIEVGREIRRGECLGAFQYGGSTVINLYQEGDVQLDDDLVNNSTKDVCETLVRVGWRVGASSGSPSA</sequence>
<comment type="pathway">
    <text evidence="2">Lipid metabolism.</text>
</comment>
<organism evidence="12 13">
    <name type="scientific">Aureobasidium pullulans</name>
    <name type="common">Black yeast</name>
    <name type="synonym">Pullularia pullulans</name>
    <dbReference type="NCBI Taxonomy" id="5580"/>
    <lineage>
        <taxon>Eukaryota</taxon>
        <taxon>Fungi</taxon>
        <taxon>Dikarya</taxon>
        <taxon>Ascomycota</taxon>
        <taxon>Pezizomycotina</taxon>
        <taxon>Dothideomycetes</taxon>
        <taxon>Dothideomycetidae</taxon>
        <taxon>Dothideales</taxon>
        <taxon>Saccotheciaceae</taxon>
        <taxon>Aureobasidium</taxon>
    </lineage>
</organism>
<keyword evidence="8" id="KW-0456">Lyase</keyword>
<comment type="pathway">
    <text evidence="11">Phospholipid metabolism; phosphatidylethanolamine biosynthesis.</text>
</comment>
<dbReference type="PANTHER" id="PTHR10067:SF17">
    <property type="entry name" value="PHOSPHATIDYLSERINE DECARBOXYLASE PROENZYME 2"/>
    <property type="match status" value="1"/>
</dbReference>
<evidence type="ECO:0000256" key="1">
    <source>
        <dbReference type="ARBA" id="ARBA00001928"/>
    </source>
</evidence>
<evidence type="ECO:0000256" key="8">
    <source>
        <dbReference type="ARBA" id="ARBA00023239"/>
    </source>
</evidence>
<evidence type="ECO:0000256" key="5">
    <source>
        <dbReference type="ARBA" id="ARBA00022793"/>
    </source>
</evidence>
<evidence type="ECO:0000256" key="3">
    <source>
        <dbReference type="ARBA" id="ARBA00012243"/>
    </source>
</evidence>
<dbReference type="PANTHER" id="PTHR10067">
    <property type="entry name" value="PHOSPHATIDYLSERINE DECARBOXYLASE"/>
    <property type="match status" value="1"/>
</dbReference>
<name>A0A4V4JYD7_AURPU</name>
<evidence type="ECO:0000256" key="2">
    <source>
        <dbReference type="ARBA" id="ARBA00005189"/>
    </source>
</evidence>
<dbReference type="InterPro" id="IPR003817">
    <property type="entry name" value="PS_Dcarbxylase"/>
</dbReference>
<keyword evidence="7" id="KW-0594">Phospholipid biosynthesis</keyword>
<dbReference type="Proteomes" id="UP000306584">
    <property type="component" value="Unassembled WGS sequence"/>
</dbReference>
<evidence type="ECO:0000256" key="7">
    <source>
        <dbReference type="ARBA" id="ARBA00023209"/>
    </source>
</evidence>
<evidence type="ECO:0000256" key="11">
    <source>
        <dbReference type="ARBA" id="ARBA00024326"/>
    </source>
</evidence>
<dbReference type="InterPro" id="IPR033177">
    <property type="entry name" value="PSD-B"/>
</dbReference>
<proteinExistence type="predicted"/>
<evidence type="ECO:0000313" key="13">
    <source>
        <dbReference type="Proteomes" id="UP000306584"/>
    </source>
</evidence>
<dbReference type="UniPathway" id="UPA00558"/>
<comment type="caution">
    <text evidence="12">The sequence shown here is derived from an EMBL/GenBank/DDBJ whole genome shotgun (WGS) entry which is preliminary data.</text>
</comment>
<keyword evidence="9" id="KW-1208">Phospholipid metabolism</keyword>
<protein>
    <recommendedName>
        <fullName evidence="3">phosphatidylserine decarboxylase</fullName>
        <ecNumber evidence="3">4.1.1.65</ecNumber>
    </recommendedName>
</protein>